<protein>
    <submittedName>
        <fullName evidence="2">MarR family transcriptional regulator</fullName>
    </submittedName>
</protein>
<accession>A0A5S4X357</accession>
<dbReference type="InterPro" id="IPR000835">
    <property type="entry name" value="HTH_MarR-typ"/>
</dbReference>
<comment type="caution">
    <text evidence="2">The sequence shown here is derived from an EMBL/GenBank/DDBJ whole genome shotgun (WGS) entry which is preliminary data.</text>
</comment>
<dbReference type="InterPro" id="IPR036388">
    <property type="entry name" value="WH-like_DNA-bd_sf"/>
</dbReference>
<proteinExistence type="predicted"/>
<evidence type="ECO:0000313" key="3">
    <source>
        <dbReference type="Proteomes" id="UP000324853"/>
    </source>
</evidence>
<dbReference type="GO" id="GO:0003700">
    <property type="term" value="F:DNA-binding transcription factor activity"/>
    <property type="evidence" value="ECO:0007669"/>
    <property type="project" value="InterPro"/>
</dbReference>
<dbReference type="CDD" id="cd00090">
    <property type="entry name" value="HTH_ARSR"/>
    <property type="match status" value="1"/>
</dbReference>
<evidence type="ECO:0000259" key="1">
    <source>
        <dbReference type="SMART" id="SM00419"/>
    </source>
</evidence>
<dbReference type="OrthoDB" id="8252845at2"/>
<dbReference type="GO" id="GO:0003677">
    <property type="term" value="F:DNA binding"/>
    <property type="evidence" value="ECO:0007669"/>
    <property type="project" value="InterPro"/>
</dbReference>
<organism evidence="2 3">
    <name type="scientific">Bradyrhizobium cytisi</name>
    <dbReference type="NCBI Taxonomy" id="515489"/>
    <lineage>
        <taxon>Bacteria</taxon>
        <taxon>Pseudomonadati</taxon>
        <taxon>Pseudomonadota</taxon>
        <taxon>Alphaproteobacteria</taxon>
        <taxon>Hyphomicrobiales</taxon>
        <taxon>Nitrobacteraceae</taxon>
        <taxon>Bradyrhizobium</taxon>
    </lineage>
</organism>
<reference evidence="2 3" key="1">
    <citation type="submission" date="2019-08" db="EMBL/GenBank/DDBJ databases">
        <title>Bradyrhizobium hipponensis sp. nov., a rhizobium isolated from a Lupinus angustifolius root nodule in Tunisia.</title>
        <authorList>
            <person name="Off K."/>
            <person name="Rejili M."/>
            <person name="Mars M."/>
            <person name="Brachmann A."/>
            <person name="Marin M."/>
        </authorList>
    </citation>
    <scope>NUCLEOTIDE SEQUENCE [LARGE SCALE GENOMIC DNA]</scope>
    <source>
        <strain evidence="2 3">CTAW11</strain>
    </source>
</reference>
<dbReference type="Proteomes" id="UP000324853">
    <property type="component" value="Unassembled WGS sequence"/>
</dbReference>
<gene>
    <name evidence="2" type="ORF">FXB38_04515</name>
</gene>
<feature type="domain" description="HTH crp-type" evidence="1">
    <location>
        <begin position="52"/>
        <end position="100"/>
    </location>
</feature>
<dbReference type="AlphaFoldDB" id="A0A5S4X357"/>
<dbReference type="Gene3D" id="1.10.10.10">
    <property type="entry name" value="Winged helix-like DNA-binding domain superfamily/Winged helix DNA-binding domain"/>
    <property type="match status" value="1"/>
</dbReference>
<dbReference type="SUPFAM" id="SSF46785">
    <property type="entry name" value="Winged helix' DNA-binding domain"/>
    <property type="match status" value="1"/>
</dbReference>
<dbReference type="EMBL" id="VSSR01000008">
    <property type="protein sequence ID" value="TYL87393.1"/>
    <property type="molecule type" value="Genomic_DNA"/>
</dbReference>
<name>A0A5S4X357_9BRAD</name>
<dbReference type="SMART" id="SM00419">
    <property type="entry name" value="HTH_CRP"/>
    <property type="match status" value="1"/>
</dbReference>
<keyword evidence="3" id="KW-1185">Reference proteome</keyword>
<dbReference type="InterPro" id="IPR036390">
    <property type="entry name" value="WH_DNA-bd_sf"/>
</dbReference>
<sequence length="131" mass="14802">MRTPELEARHRASAVIAQMYLRTMRAMMGDFALNNIAATLPELLIAMVVRLNDDRGDPPVSISEINRITGISRQTVRRHIARLVARGVVIREDDGILGNDAYLFERIDAPYFKEIVRAVLEAADQLRAMQK</sequence>
<dbReference type="InterPro" id="IPR011991">
    <property type="entry name" value="ArsR-like_HTH"/>
</dbReference>
<dbReference type="RefSeq" id="WP_148749571.1">
    <property type="nucleotide sequence ID" value="NZ_VSSR01000008.1"/>
</dbReference>
<dbReference type="Pfam" id="PF12802">
    <property type="entry name" value="MarR_2"/>
    <property type="match status" value="1"/>
</dbReference>
<evidence type="ECO:0000313" key="2">
    <source>
        <dbReference type="EMBL" id="TYL87393.1"/>
    </source>
</evidence>
<dbReference type="InterPro" id="IPR012318">
    <property type="entry name" value="HTH_CRP"/>
</dbReference>